<dbReference type="CTD" id="39810"/>
<keyword evidence="3" id="KW-1185">Reference proteome</keyword>
<proteinExistence type="predicted"/>
<dbReference type="PANTHER" id="PTHR18911">
    <property type="entry name" value="CTCL TUMOR ANTIGEN HD-CL-01"/>
    <property type="match status" value="1"/>
</dbReference>
<accession>A0A6P3XJI3</accession>
<dbReference type="GO" id="GO:0099518">
    <property type="term" value="P:vesicle cytoskeletal trafficking"/>
    <property type="evidence" value="ECO:0007669"/>
    <property type="project" value="TreeGrafter"/>
</dbReference>
<dbReference type="KEGG" id="dqu:106746361"/>
<feature type="compositionally biased region" description="Basic and acidic residues" evidence="2">
    <location>
        <begin position="380"/>
        <end position="398"/>
    </location>
</feature>
<dbReference type="GO" id="GO:0031267">
    <property type="term" value="F:small GTPase binding"/>
    <property type="evidence" value="ECO:0007669"/>
    <property type="project" value="TreeGrafter"/>
</dbReference>
<evidence type="ECO:0000256" key="1">
    <source>
        <dbReference type="SAM" id="Coils"/>
    </source>
</evidence>
<sequence length="1179" mass="135785">MGDRSEPFDRKTNFAERCDNTNFIPKQYFRSIEGLTMQNSLAQTPSNYYENNICRSKSDSALWRKDDERPSLDQSRKDSINLTINSGTGKAIANIPVTKLRGCHRLFDNEGCLLHNDKSLHGFLSKYTSLSLPALLSISSMNASFMKDEFKKSDNDIYTYRDTAACFDEEETVFNQWPSRTKDLRSDLQCSANENSMTVCKVESSESEHDKSDVEEHTVASNASKIEQPCRGTVDSQLQASNIEVSDEKTQNCEDPRKKNNFSPAPTAHVRSNLTTRPTLADDSKLVKMSLLANPMNIMPSNVQLFNRSRNFLNFITEKSTNIMEKALLPQHLAMRYNHVSKSIVTDTTAAAFCITDEPPVGDTRCKSYTDLTTTRTNSDDALKVKRDRDKSEEDKLDGAMNDGSKIDPFAFVRKNKTYDLEDETVSDEMMHHILDKDDRLECDTTDRQRARRDFLSAETDESKIDTSQVGRSHDDKTHRTESFDVRSTLLDSDTSKYGSLEHPLHRMLLADYAGLKVEYSKLREKAEGLEKSDRLNGKARTNADAYNSQVRNLEKAVIKLTTDLNASLAAQEALKNECTAVNKEKENMVMKYVISEKQLIDSQRATDTAERKVKELVKDQEALQYKLRQTQGERTRICSILDTRRREIADHQKEIEKLKEEARMKEIQFKWALNKLKTETDSQKDTQQKLDKALMKINDMKEECEQIRRETQESFRKFQQSEENKAVTLDQQLKEHQARLILERHVTEDKETLRLQLQKKLEVLKSRQQDLIEENKRLNIKVQESEKVQLNYENSLSDLKIVMKQRKEQITDLSNKVSHLETLKLQLQHKEDYIATTEVEMQQLRSANEELQSDMHACRQKEADMLDFTQKLTDKNVRLQSEFIAIQRKADYLESEHGPLRDRISELTSKVKALERDLTEEQRKRKEECELLAKHVAEQTQLAQNIVQKFEDSQGENAVLKRKHQTSIKEMTRELQQCRRKLEMFEAASPSNSLDITSRTGSNTSLNTGDTLNGALSDNNANGDHVHSVEPNRQVLMDHIIKLQEINAKRAEKIDFLEGHIQELLEEVQKKKKIIQNYILHQNSGALGCNERDRHKHVKSRRDAAELARHGGIMASVYNHRVSDENMTLDLSLEINQKLQAVLEDVLLKNITLKDNIDTLGKEIARLTMQYQQRQIEN</sequence>
<dbReference type="InterPro" id="IPR038830">
    <property type="entry name" value="CCDC186"/>
</dbReference>
<feature type="coiled-coil region" evidence="1">
    <location>
        <begin position="835"/>
        <end position="862"/>
    </location>
</feature>
<protein>
    <submittedName>
        <fullName evidence="4">Coiled-coil domain-containing protein 186 isoform X1</fullName>
    </submittedName>
</protein>
<feature type="compositionally biased region" description="Basic and acidic residues" evidence="2">
    <location>
        <begin position="203"/>
        <end position="218"/>
    </location>
</feature>
<feature type="coiled-coil region" evidence="1">
    <location>
        <begin position="962"/>
        <end position="989"/>
    </location>
</feature>
<reference evidence="4" key="1">
    <citation type="submission" date="2025-08" db="UniProtKB">
        <authorList>
            <consortium name="RefSeq"/>
        </authorList>
    </citation>
    <scope>IDENTIFICATION</scope>
</reference>
<feature type="coiled-coil region" evidence="1">
    <location>
        <begin position="642"/>
        <end position="789"/>
    </location>
</feature>
<feature type="compositionally biased region" description="Polar residues" evidence="2">
    <location>
        <begin position="234"/>
        <end position="244"/>
    </location>
</feature>
<evidence type="ECO:0000313" key="3">
    <source>
        <dbReference type="Proteomes" id="UP000515204"/>
    </source>
</evidence>
<feature type="coiled-coil region" evidence="1">
    <location>
        <begin position="513"/>
        <end position="564"/>
    </location>
</feature>
<dbReference type="GO" id="GO:0005802">
    <property type="term" value="C:trans-Golgi network"/>
    <property type="evidence" value="ECO:0007669"/>
    <property type="project" value="TreeGrafter"/>
</dbReference>
<evidence type="ECO:0000256" key="2">
    <source>
        <dbReference type="SAM" id="MobiDB-lite"/>
    </source>
</evidence>
<keyword evidence="1" id="KW-0175">Coiled coil</keyword>
<feature type="compositionally biased region" description="Basic and acidic residues" evidence="2">
    <location>
        <begin position="246"/>
        <end position="258"/>
    </location>
</feature>
<feature type="region of interest" description="Disordered" evidence="2">
    <location>
        <begin position="202"/>
        <end position="279"/>
    </location>
</feature>
<name>A0A6P3XJI3_DINQU</name>
<feature type="coiled-coil region" evidence="1">
    <location>
        <begin position="905"/>
        <end position="932"/>
    </location>
</feature>
<gene>
    <name evidence="4" type="primary">LOC106746361</name>
</gene>
<dbReference type="GeneID" id="106746361"/>
<feature type="region of interest" description="Disordered" evidence="2">
    <location>
        <begin position="459"/>
        <end position="479"/>
    </location>
</feature>
<feature type="region of interest" description="Disordered" evidence="2">
    <location>
        <begin position="380"/>
        <end position="401"/>
    </location>
</feature>
<evidence type="ECO:0000313" key="4">
    <source>
        <dbReference type="RefSeq" id="XP_014478392.1"/>
    </source>
</evidence>
<dbReference type="PANTHER" id="PTHR18911:SF5">
    <property type="entry name" value="COILED-COIL DOMAIN-CONTAINING PROTEIN 186"/>
    <property type="match status" value="1"/>
</dbReference>
<dbReference type="RefSeq" id="XP_014478392.1">
    <property type="nucleotide sequence ID" value="XM_014622906.1"/>
</dbReference>
<organism evidence="3 4">
    <name type="scientific">Dinoponera quadriceps</name>
    <name type="common">South American ant</name>
    <dbReference type="NCBI Taxonomy" id="609295"/>
    <lineage>
        <taxon>Eukaryota</taxon>
        <taxon>Metazoa</taxon>
        <taxon>Ecdysozoa</taxon>
        <taxon>Arthropoda</taxon>
        <taxon>Hexapoda</taxon>
        <taxon>Insecta</taxon>
        <taxon>Pterygota</taxon>
        <taxon>Neoptera</taxon>
        <taxon>Endopterygota</taxon>
        <taxon>Hymenoptera</taxon>
        <taxon>Apocrita</taxon>
        <taxon>Aculeata</taxon>
        <taxon>Formicoidea</taxon>
        <taxon>Formicidae</taxon>
        <taxon>Ponerinae</taxon>
        <taxon>Ponerini</taxon>
        <taxon>Dinoponera</taxon>
    </lineage>
</organism>
<dbReference type="OrthoDB" id="5583482at2759"/>
<dbReference type="Proteomes" id="UP000515204">
    <property type="component" value="Unplaced"/>
</dbReference>
<dbReference type="AlphaFoldDB" id="A0A6P3XJI3"/>